<proteinExistence type="predicted"/>
<comment type="caution">
    <text evidence="1">The sequence shown here is derived from an EMBL/GenBank/DDBJ whole genome shotgun (WGS) entry which is preliminary data.</text>
</comment>
<dbReference type="InterPro" id="IPR038666">
    <property type="entry name" value="SSP1_head-tail_sf"/>
</dbReference>
<name>A0A838AAN4_9PSEU</name>
<accession>A0A838AAN4</accession>
<dbReference type="AlphaFoldDB" id="A0A838AAN4"/>
<evidence type="ECO:0000313" key="2">
    <source>
        <dbReference type="Proteomes" id="UP000582974"/>
    </source>
</evidence>
<keyword evidence="2" id="KW-1185">Reference proteome</keyword>
<evidence type="ECO:0000313" key="1">
    <source>
        <dbReference type="EMBL" id="MBA0126285.1"/>
    </source>
</evidence>
<reference evidence="1 2" key="1">
    <citation type="submission" date="2020-07" db="EMBL/GenBank/DDBJ databases">
        <title>Genome of Haloechinothrix sp.</title>
        <authorList>
            <person name="Tang S.-K."/>
            <person name="Yang L."/>
            <person name="Zhu W.-Y."/>
        </authorList>
    </citation>
    <scope>NUCLEOTIDE SEQUENCE [LARGE SCALE GENOMIC DNA]</scope>
    <source>
        <strain evidence="1 2">YIM 98757</strain>
    </source>
</reference>
<gene>
    <name evidence="1" type="ORF">H0B56_12105</name>
</gene>
<sequence>MIAHLLNRTVAVWRRDISTDDVGGQTYSWSKVGDVAARLPQPSASEQLVAHQDGAEHTQAIYVLPTVDVRRGDQLRDGDLTYRVVAVVTPSIAAYQRCDTERTQEEPT</sequence>
<dbReference type="Gene3D" id="2.40.10.270">
    <property type="entry name" value="Bacteriophage SPP1 head-tail adaptor protein"/>
    <property type="match status" value="1"/>
</dbReference>
<dbReference type="Pfam" id="PF05521">
    <property type="entry name" value="Phage_HCP"/>
    <property type="match status" value="1"/>
</dbReference>
<protein>
    <submittedName>
        <fullName evidence="1">Head-tail adaptor protein</fullName>
    </submittedName>
</protein>
<dbReference type="EMBL" id="JACCKD010000004">
    <property type="protein sequence ID" value="MBA0126285.1"/>
    <property type="molecule type" value="Genomic_DNA"/>
</dbReference>
<dbReference type="InterPro" id="IPR008767">
    <property type="entry name" value="Phage_SPP1_head-tail_adaptor"/>
</dbReference>
<dbReference type="RefSeq" id="WP_180893124.1">
    <property type="nucleotide sequence ID" value="NZ_JACCKD010000004.1"/>
</dbReference>
<dbReference type="Proteomes" id="UP000582974">
    <property type="component" value="Unassembled WGS sequence"/>
</dbReference>
<organism evidence="1 2">
    <name type="scientific">Haloechinothrix aidingensis</name>
    <dbReference type="NCBI Taxonomy" id="2752311"/>
    <lineage>
        <taxon>Bacteria</taxon>
        <taxon>Bacillati</taxon>
        <taxon>Actinomycetota</taxon>
        <taxon>Actinomycetes</taxon>
        <taxon>Pseudonocardiales</taxon>
        <taxon>Pseudonocardiaceae</taxon>
        <taxon>Haloechinothrix</taxon>
    </lineage>
</organism>